<dbReference type="RefSeq" id="WP_013323120.1">
    <property type="nucleotide sequence ID" value="NC_014501.1"/>
</dbReference>
<evidence type="ECO:0000313" key="3">
    <source>
        <dbReference type="Proteomes" id="UP000008206"/>
    </source>
</evidence>
<dbReference type="Proteomes" id="UP000008206">
    <property type="component" value="Chromosome"/>
</dbReference>
<dbReference type="eggNOG" id="COG4995">
    <property type="taxonomic scope" value="Bacteria"/>
</dbReference>
<dbReference type="eggNOG" id="COG0457">
    <property type="taxonomic scope" value="Bacteria"/>
</dbReference>
<dbReference type="HOGENOM" id="CLU_002404_0_0_3"/>
<keyword evidence="3" id="KW-1185">Reference proteome</keyword>
<name>E0U9V7_GLOV7</name>
<dbReference type="InterPro" id="IPR011990">
    <property type="entry name" value="TPR-like_helical_dom_sf"/>
</dbReference>
<organism evidence="2 3">
    <name type="scientific">Gloeothece verrucosa (strain PCC 7822)</name>
    <name type="common">Cyanothece sp. (strain PCC 7822)</name>
    <dbReference type="NCBI Taxonomy" id="497965"/>
    <lineage>
        <taxon>Bacteria</taxon>
        <taxon>Bacillati</taxon>
        <taxon>Cyanobacteriota</taxon>
        <taxon>Cyanophyceae</taxon>
        <taxon>Oscillatoriophycideae</taxon>
        <taxon>Chroococcales</taxon>
        <taxon>Aphanothecaceae</taxon>
        <taxon>Gloeothece</taxon>
        <taxon>Gloeothece verrucosa</taxon>
    </lineage>
</organism>
<dbReference type="OrthoDB" id="446317at2"/>
<dbReference type="PANTHER" id="PTHR10098">
    <property type="entry name" value="RAPSYN-RELATED"/>
    <property type="match status" value="1"/>
</dbReference>
<dbReference type="Gene3D" id="1.25.40.10">
    <property type="entry name" value="Tetratricopeptide repeat domain"/>
    <property type="match status" value="3"/>
</dbReference>
<sequence length="891" mass="100451">MFHRFVSLAILVLIGFLASLTLSFASLSPTIAYTPIVAPIAQNTIDPAQLEQQGQEFFQQGKIEEAIEIWQQAALTYRNQKKWLNLASILSQLALTYQQVGLSTQAQQAITESLSVLPPPSSSKENLRVYGQILNNRGLLEFAKGEDQTAFDYWEQAETAYKTLQDPTGILRAQLNQSLALQSLGLYPRACDLLIQALALSPFSCQNRKIETTQQEIQNQEILQQKLAALSPKLDEMQVIGWRRLANILRVNGRIKEAQSILESILSRLTSPEDQAGILLSLGKLEQTQKNLDKALNFYQQSTEKALSVRTKIQSQLALLGVLVLTEQWKTAAALVPSIETTFHLLPTNHTDLYAQINFLNNLIILKEAEINSNLSLNLPSWSAIAELVGQVIQKARNLGDKRTESYGLGTLGKIYQHTQQWSTAQNLTEQALIIAQSINAPEITYRWQWQLGRLYRAQNQQQAAINTYENAVKTLELIKNDLVANSQEIQYSFQEEVEPVYRELVDLLLQPNQQGIIPQENLSRARDVIELLRIAELDNFFQQSCIVSNPKKIDDIDPQAAVVYTIILPTRLAIILSLPKQPLRYYASWVKAQELERVIALFRYNLVIRSQREFFTVGQQLYQWIIQPIEADLEASGVKTLVFVSGSALQNIPISALYDGANQQYLIQKNYNIAITSGLQLLNPLPLKETKLFTLAGGLTQAKIGFPPLRFVAQELEQIKTYVPSRILLNQEFTVKDLNQNLENNNFSILHLATHGQFSSRFEDTFILTWNERLNILQLESLLQQKTHIGQAAIELLVLSACETASGDKRAALGLAGMAVRSGARSTLATLWSVNDEATAEFMQQFYQKLSSKTLNKAGAFKQAQLNLLENPRYQHPFYWAPYVLLGNWL</sequence>
<dbReference type="KEGG" id="cyj:Cyan7822_3072"/>
<reference evidence="3" key="1">
    <citation type="journal article" date="2011" name="MBio">
        <title>Novel metabolic attributes of the genus Cyanothece, comprising a group of unicellular nitrogen-fixing Cyanobacteria.</title>
        <authorList>
            <person name="Bandyopadhyay A."/>
            <person name="Elvitigala T."/>
            <person name="Welsh E."/>
            <person name="Stockel J."/>
            <person name="Liberton M."/>
            <person name="Min H."/>
            <person name="Sherman L.A."/>
            <person name="Pakrasi H.B."/>
        </authorList>
    </citation>
    <scope>NUCLEOTIDE SEQUENCE [LARGE SCALE GENOMIC DNA]</scope>
    <source>
        <strain evidence="3">PCC 7822</strain>
    </source>
</reference>
<dbReference type="SMART" id="SM00028">
    <property type="entry name" value="TPR"/>
    <property type="match status" value="8"/>
</dbReference>
<protein>
    <submittedName>
        <fullName evidence="2">TPR repeat-containing protein</fullName>
    </submittedName>
</protein>
<evidence type="ECO:0000313" key="2">
    <source>
        <dbReference type="EMBL" id="ADN15027.1"/>
    </source>
</evidence>
<dbReference type="PANTHER" id="PTHR10098:SF112">
    <property type="entry name" value="SLR0380 PROTEIN"/>
    <property type="match status" value="1"/>
</dbReference>
<dbReference type="STRING" id="497965.Cyan7822_3072"/>
<dbReference type="SUPFAM" id="SSF48452">
    <property type="entry name" value="TPR-like"/>
    <property type="match status" value="3"/>
</dbReference>
<evidence type="ECO:0000259" key="1">
    <source>
        <dbReference type="Pfam" id="PF12770"/>
    </source>
</evidence>
<feature type="domain" description="CHAT" evidence="1">
    <location>
        <begin position="618"/>
        <end position="889"/>
    </location>
</feature>
<proteinExistence type="predicted"/>
<dbReference type="EMBL" id="CP002198">
    <property type="protein sequence ID" value="ADN15027.1"/>
    <property type="molecule type" value="Genomic_DNA"/>
</dbReference>
<dbReference type="AlphaFoldDB" id="E0U9V7"/>
<gene>
    <name evidence="2" type="ordered locus">Cyan7822_3072</name>
</gene>
<dbReference type="InterPro" id="IPR019734">
    <property type="entry name" value="TPR_rpt"/>
</dbReference>
<accession>E0U9V7</accession>
<dbReference type="InterPro" id="IPR024983">
    <property type="entry name" value="CHAT_dom"/>
</dbReference>
<dbReference type="Pfam" id="PF12770">
    <property type="entry name" value="CHAT"/>
    <property type="match status" value="1"/>
</dbReference>